<evidence type="ECO:0000256" key="3">
    <source>
        <dbReference type="ARBA" id="ARBA00022723"/>
    </source>
</evidence>
<dbReference type="GO" id="GO:0010945">
    <property type="term" value="F:coenzyme A diphosphatase activity"/>
    <property type="evidence" value="ECO:0007669"/>
    <property type="project" value="InterPro"/>
</dbReference>
<gene>
    <name evidence="7" type="ORF">Goari_005354</name>
</gene>
<accession>A0A7J8Y771</accession>
<evidence type="ECO:0000313" key="8">
    <source>
        <dbReference type="Proteomes" id="UP000593577"/>
    </source>
</evidence>
<name>A0A7J8Y771_GOSAI</name>
<comment type="caution">
    <text evidence="7">The sequence shown here is derived from an EMBL/GenBank/DDBJ whole genome shotgun (WGS) entry which is preliminary data.</text>
</comment>
<keyword evidence="3" id="KW-0479">Metal-binding</keyword>
<dbReference type="GO" id="GO:0015938">
    <property type="term" value="P:coenzyme A catabolic process"/>
    <property type="evidence" value="ECO:0007669"/>
    <property type="project" value="TreeGrafter"/>
</dbReference>
<organism evidence="7 8">
    <name type="scientific">Gossypium aridum</name>
    <name type="common">American cotton</name>
    <name type="synonym">Erioxylum aridum</name>
    <dbReference type="NCBI Taxonomy" id="34290"/>
    <lineage>
        <taxon>Eukaryota</taxon>
        <taxon>Viridiplantae</taxon>
        <taxon>Streptophyta</taxon>
        <taxon>Embryophyta</taxon>
        <taxon>Tracheophyta</taxon>
        <taxon>Spermatophyta</taxon>
        <taxon>Magnoliopsida</taxon>
        <taxon>eudicotyledons</taxon>
        <taxon>Gunneridae</taxon>
        <taxon>Pentapetalae</taxon>
        <taxon>rosids</taxon>
        <taxon>malvids</taxon>
        <taxon>Malvales</taxon>
        <taxon>Malvaceae</taxon>
        <taxon>Malvoideae</taxon>
        <taxon>Gossypium</taxon>
    </lineage>
</organism>
<evidence type="ECO:0000256" key="6">
    <source>
        <dbReference type="ARBA" id="ARBA00023211"/>
    </source>
</evidence>
<dbReference type="EMBL" id="JABFAA010000010">
    <property type="protein sequence ID" value="MBA0695120.1"/>
    <property type="molecule type" value="Genomic_DNA"/>
</dbReference>
<keyword evidence="4" id="KW-0378">Hydrolase</keyword>
<evidence type="ECO:0000256" key="2">
    <source>
        <dbReference type="ARBA" id="ARBA00001946"/>
    </source>
</evidence>
<protein>
    <submittedName>
        <fullName evidence="7">Uncharacterized protein</fullName>
    </submittedName>
</protein>
<dbReference type="AlphaFoldDB" id="A0A7J8Y771"/>
<evidence type="ECO:0000313" key="7">
    <source>
        <dbReference type="EMBL" id="MBA0695120.1"/>
    </source>
</evidence>
<keyword evidence="8" id="KW-1185">Reference proteome</keyword>
<keyword evidence="5" id="KW-0460">Magnesium</keyword>
<dbReference type="PANTHER" id="PTHR12992">
    <property type="entry name" value="NUDIX HYDROLASE"/>
    <property type="match status" value="1"/>
</dbReference>
<comment type="cofactor">
    <cofactor evidence="1">
        <name>Mn(2+)</name>
        <dbReference type="ChEBI" id="CHEBI:29035"/>
    </cofactor>
</comment>
<dbReference type="InterPro" id="IPR045121">
    <property type="entry name" value="CoAse"/>
</dbReference>
<comment type="cofactor">
    <cofactor evidence="2">
        <name>Mg(2+)</name>
        <dbReference type="ChEBI" id="CHEBI:18420"/>
    </cofactor>
</comment>
<dbReference type="Proteomes" id="UP000593577">
    <property type="component" value="Unassembled WGS sequence"/>
</dbReference>
<keyword evidence="6" id="KW-0464">Manganese</keyword>
<sequence length="65" mass="7779">MGEKYLLHFFEYETEKEKRKYIIWGLTAGVLIRAASLVYQQPPAFLEQNPKFKFPKIVDRNTVMR</sequence>
<dbReference type="PANTHER" id="PTHR12992:SF24">
    <property type="entry name" value="PEROXISOMAL COENZYME A DIPHOSPHATASE NUDT7"/>
    <property type="match status" value="1"/>
</dbReference>
<evidence type="ECO:0000256" key="5">
    <source>
        <dbReference type="ARBA" id="ARBA00022842"/>
    </source>
</evidence>
<evidence type="ECO:0000256" key="4">
    <source>
        <dbReference type="ARBA" id="ARBA00022801"/>
    </source>
</evidence>
<dbReference type="GO" id="GO:0046872">
    <property type="term" value="F:metal ion binding"/>
    <property type="evidence" value="ECO:0007669"/>
    <property type="project" value="UniProtKB-KW"/>
</dbReference>
<proteinExistence type="predicted"/>
<reference evidence="7 8" key="1">
    <citation type="journal article" date="2019" name="Genome Biol. Evol.">
        <title>Insights into the evolution of the New World diploid cottons (Gossypium, subgenus Houzingenia) based on genome sequencing.</title>
        <authorList>
            <person name="Grover C.E."/>
            <person name="Arick M.A. 2nd"/>
            <person name="Thrash A."/>
            <person name="Conover J.L."/>
            <person name="Sanders W.S."/>
            <person name="Peterson D.G."/>
            <person name="Frelichowski J.E."/>
            <person name="Scheffler J.A."/>
            <person name="Scheffler B.E."/>
            <person name="Wendel J.F."/>
        </authorList>
    </citation>
    <scope>NUCLEOTIDE SEQUENCE [LARGE SCALE GENOMIC DNA]</scope>
    <source>
        <strain evidence="7">185</strain>
        <tissue evidence="7">Leaf</tissue>
    </source>
</reference>
<evidence type="ECO:0000256" key="1">
    <source>
        <dbReference type="ARBA" id="ARBA00001936"/>
    </source>
</evidence>